<keyword evidence="2" id="KW-1185">Reference proteome</keyword>
<dbReference type="AlphaFoldDB" id="A0A0C3ANF3"/>
<protein>
    <submittedName>
        <fullName evidence="1">Uncharacterized protein</fullName>
    </submittedName>
</protein>
<evidence type="ECO:0000313" key="2">
    <source>
        <dbReference type="Proteomes" id="UP000054097"/>
    </source>
</evidence>
<name>A0A0C3ANF3_SERVB</name>
<dbReference type="EMBL" id="KN824379">
    <property type="protein sequence ID" value="KIM21554.1"/>
    <property type="molecule type" value="Genomic_DNA"/>
</dbReference>
<reference evidence="1 2" key="1">
    <citation type="submission" date="2014-04" db="EMBL/GenBank/DDBJ databases">
        <authorList>
            <consortium name="DOE Joint Genome Institute"/>
            <person name="Kuo A."/>
            <person name="Zuccaro A."/>
            <person name="Kohler A."/>
            <person name="Nagy L.G."/>
            <person name="Floudas D."/>
            <person name="Copeland A."/>
            <person name="Barry K.W."/>
            <person name="Cichocki N."/>
            <person name="Veneault-Fourrey C."/>
            <person name="LaButti K."/>
            <person name="Lindquist E.A."/>
            <person name="Lipzen A."/>
            <person name="Lundell T."/>
            <person name="Morin E."/>
            <person name="Murat C."/>
            <person name="Sun H."/>
            <person name="Tunlid A."/>
            <person name="Henrissat B."/>
            <person name="Grigoriev I.V."/>
            <person name="Hibbett D.S."/>
            <person name="Martin F."/>
            <person name="Nordberg H.P."/>
            <person name="Cantor M.N."/>
            <person name="Hua S.X."/>
        </authorList>
    </citation>
    <scope>NUCLEOTIDE SEQUENCE [LARGE SCALE GENOMIC DNA]</scope>
    <source>
        <strain evidence="1 2">MAFF 305830</strain>
    </source>
</reference>
<gene>
    <name evidence="1" type="ORF">M408DRAFT_333377</name>
</gene>
<feature type="non-terminal residue" evidence="1">
    <location>
        <position position="1"/>
    </location>
</feature>
<dbReference type="Proteomes" id="UP000054097">
    <property type="component" value="Unassembled WGS sequence"/>
</dbReference>
<sequence>SCHLESFPGLFDLLRLCYSNENWKHALETSNGSRALNVAASRSLGAVPPVIEDPARAEDIKGAVQDFILLFGGGECSCGLQLDDLPLAYVDGKAVWVCSNICKDDSALQSHAVVTHSKDAIKWDKWRKAAQKAIRDPVPLSSKRINAALKEWLEWSSWTWEDAQDCQPILDAFASVRLSGVPLSADGCRDLACLVMEYFTELDGRNDPTSDDLEQWDDVLGDDSENIVAVTGKGSEHIPPLPMSPFGSAVFNRTPTRTKAVWV</sequence>
<organism evidence="1 2">
    <name type="scientific">Serendipita vermifera MAFF 305830</name>
    <dbReference type="NCBI Taxonomy" id="933852"/>
    <lineage>
        <taxon>Eukaryota</taxon>
        <taxon>Fungi</taxon>
        <taxon>Dikarya</taxon>
        <taxon>Basidiomycota</taxon>
        <taxon>Agaricomycotina</taxon>
        <taxon>Agaricomycetes</taxon>
        <taxon>Sebacinales</taxon>
        <taxon>Serendipitaceae</taxon>
        <taxon>Serendipita</taxon>
    </lineage>
</organism>
<proteinExistence type="predicted"/>
<dbReference type="HOGENOM" id="CLU_1059892_0_0_1"/>
<reference evidence="2" key="2">
    <citation type="submission" date="2015-01" db="EMBL/GenBank/DDBJ databases">
        <title>Evolutionary Origins and Diversification of the Mycorrhizal Mutualists.</title>
        <authorList>
            <consortium name="DOE Joint Genome Institute"/>
            <consortium name="Mycorrhizal Genomics Consortium"/>
            <person name="Kohler A."/>
            <person name="Kuo A."/>
            <person name="Nagy L.G."/>
            <person name="Floudas D."/>
            <person name="Copeland A."/>
            <person name="Barry K.W."/>
            <person name="Cichocki N."/>
            <person name="Veneault-Fourrey C."/>
            <person name="LaButti K."/>
            <person name="Lindquist E.A."/>
            <person name="Lipzen A."/>
            <person name="Lundell T."/>
            <person name="Morin E."/>
            <person name="Murat C."/>
            <person name="Riley R."/>
            <person name="Ohm R."/>
            <person name="Sun H."/>
            <person name="Tunlid A."/>
            <person name="Henrissat B."/>
            <person name="Grigoriev I.V."/>
            <person name="Hibbett D.S."/>
            <person name="Martin F."/>
        </authorList>
    </citation>
    <scope>NUCLEOTIDE SEQUENCE [LARGE SCALE GENOMIC DNA]</scope>
    <source>
        <strain evidence="2">MAFF 305830</strain>
    </source>
</reference>
<evidence type="ECO:0000313" key="1">
    <source>
        <dbReference type="EMBL" id="KIM21554.1"/>
    </source>
</evidence>
<accession>A0A0C3ANF3</accession>